<dbReference type="AlphaFoldDB" id="A0A9N8ZUR3"/>
<feature type="compositionally biased region" description="Low complexity" evidence="1">
    <location>
        <begin position="64"/>
        <end position="73"/>
    </location>
</feature>
<name>A0A9N8ZUR3_9GLOM</name>
<evidence type="ECO:0000313" key="4">
    <source>
        <dbReference type="Proteomes" id="UP000789572"/>
    </source>
</evidence>
<keyword evidence="2" id="KW-0812">Transmembrane</keyword>
<keyword evidence="2" id="KW-0472">Membrane</keyword>
<feature type="transmembrane region" description="Helical" evidence="2">
    <location>
        <begin position="12"/>
        <end position="34"/>
    </location>
</feature>
<feature type="compositionally biased region" description="Polar residues" evidence="1">
    <location>
        <begin position="50"/>
        <end position="59"/>
    </location>
</feature>
<keyword evidence="2" id="KW-1133">Transmembrane helix</keyword>
<keyword evidence="4" id="KW-1185">Reference proteome</keyword>
<dbReference type="Proteomes" id="UP000789572">
    <property type="component" value="Unassembled WGS sequence"/>
</dbReference>
<evidence type="ECO:0000256" key="1">
    <source>
        <dbReference type="SAM" id="MobiDB-lite"/>
    </source>
</evidence>
<organism evidence="3 4">
    <name type="scientific">Paraglomus occultum</name>
    <dbReference type="NCBI Taxonomy" id="144539"/>
    <lineage>
        <taxon>Eukaryota</taxon>
        <taxon>Fungi</taxon>
        <taxon>Fungi incertae sedis</taxon>
        <taxon>Mucoromycota</taxon>
        <taxon>Glomeromycotina</taxon>
        <taxon>Glomeromycetes</taxon>
        <taxon>Paraglomerales</taxon>
        <taxon>Paraglomeraceae</taxon>
        <taxon>Paraglomus</taxon>
    </lineage>
</organism>
<evidence type="ECO:0000256" key="2">
    <source>
        <dbReference type="SAM" id="Phobius"/>
    </source>
</evidence>
<sequence length="73" mass="7971">MFPSKIADYTQRIVVIGLAGLTVWTMYGATISAISRLEKVKQLKTNEELQQIKTDTGTHVSDKPSSSSPSTNT</sequence>
<dbReference type="EMBL" id="CAJVPJ010000296">
    <property type="protein sequence ID" value="CAG8508037.1"/>
    <property type="molecule type" value="Genomic_DNA"/>
</dbReference>
<feature type="region of interest" description="Disordered" evidence="1">
    <location>
        <begin position="50"/>
        <end position="73"/>
    </location>
</feature>
<proteinExistence type="predicted"/>
<comment type="caution">
    <text evidence="3">The sequence shown here is derived from an EMBL/GenBank/DDBJ whole genome shotgun (WGS) entry which is preliminary data.</text>
</comment>
<dbReference type="OrthoDB" id="10325776at2759"/>
<gene>
    <name evidence="3" type="ORF">POCULU_LOCUS2922</name>
</gene>
<protein>
    <submittedName>
        <fullName evidence="3">1833_t:CDS:1</fullName>
    </submittedName>
</protein>
<accession>A0A9N8ZUR3</accession>
<evidence type="ECO:0000313" key="3">
    <source>
        <dbReference type="EMBL" id="CAG8508037.1"/>
    </source>
</evidence>
<reference evidence="3" key="1">
    <citation type="submission" date="2021-06" db="EMBL/GenBank/DDBJ databases">
        <authorList>
            <person name="Kallberg Y."/>
            <person name="Tangrot J."/>
            <person name="Rosling A."/>
        </authorList>
    </citation>
    <scope>NUCLEOTIDE SEQUENCE</scope>
    <source>
        <strain evidence="3">IA702</strain>
    </source>
</reference>